<reference evidence="1" key="1">
    <citation type="submission" date="2014-11" db="EMBL/GenBank/DDBJ databases">
        <authorList>
            <person name="Amaro Gonzalez C."/>
        </authorList>
    </citation>
    <scope>NUCLEOTIDE SEQUENCE</scope>
</reference>
<organism evidence="1">
    <name type="scientific">Anguilla anguilla</name>
    <name type="common">European freshwater eel</name>
    <name type="synonym">Muraena anguilla</name>
    <dbReference type="NCBI Taxonomy" id="7936"/>
    <lineage>
        <taxon>Eukaryota</taxon>
        <taxon>Metazoa</taxon>
        <taxon>Chordata</taxon>
        <taxon>Craniata</taxon>
        <taxon>Vertebrata</taxon>
        <taxon>Euteleostomi</taxon>
        <taxon>Actinopterygii</taxon>
        <taxon>Neopterygii</taxon>
        <taxon>Teleostei</taxon>
        <taxon>Anguilliformes</taxon>
        <taxon>Anguillidae</taxon>
        <taxon>Anguilla</taxon>
    </lineage>
</organism>
<accession>A0A0E9WDF3</accession>
<reference evidence="1" key="2">
    <citation type="journal article" date="2015" name="Fish Shellfish Immunol.">
        <title>Early steps in the European eel (Anguilla anguilla)-Vibrio vulnificus interaction in the gills: Role of the RtxA13 toxin.</title>
        <authorList>
            <person name="Callol A."/>
            <person name="Pajuelo D."/>
            <person name="Ebbesson L."/>
            <person name="Teles M."/>
            <person name="MacKenzie S."/>
            <person name="Amaro C."/>
        </authorList>
    </citation>
    <scope>NUCLEOTIDE SEQUENCE</scope>
</reference>
<dbReference type="AlphaFoldDB" id="A0A0E9WDF3"/>
<proteinExistence type="predicted"/>
<sequence length="31" mass="3505">MRIIVCATYRVGLTFSPQEYEPIFSGIITAK</sequence>
<dbReference type="EMBL" id="GBXM01020210">
    <property type="protein sequence ID" value="JAH88367.1"/>
    <property type="molecule type" value="Transcribed_RNA"/>
</dbReference>
<evidence type="ECO:0000313" key="1">
    <source>
        <dbReference type="EMBL" id="JAH88367.1"/>
    </source>
</evidence>
<name>A0A0E9WDF3_ANGAN</name>
<protein>
    <submittedName>
        <fullName evidence="1">Uncharacterized protein</fullName>
    </submittedName>
</protein>